<dbReference type="Gene3D" id="3.40.630.30">
    <property type="match status" value="1"/>
</dbReference>
<dbReference type="InterPro" id="IPR050832">
    <property type="entry name" value="Bact_Acetyltransf"/>
</dbReference>
<reference evidence="3 4" key="1">
    <citation type="submission" date="2020-04" db="EMBL/GenBank/DDBJ databases">
        <title>Description of novel Gluconacetobacter.</title>
        <authorList>
            <person name="Sombolestani A."/>
        </authorList>
    </citation>
    <scope>NUCLEOTIDE SEQUENCE [LARGE SCALE GENOMIC DNA]</scope>
    <source>
        <strain evidence="3 4">LMG 7603</strain>
    </source>
</reference>
<dbReference type="CDD" id="cd04301">
    <property type="entry name" value="NAT_SF"/>
    <property type="match status" value="1"/>
</dbReference>
<evidence type="ECO:0000256" key="2">
    <source>
        <dbReference type="ARBA" id="ARBA00023315"/>
    </source>
</evidence>
<proteinExistence type="predicted"/>
<evidence type="ECO:0000256" key="1">
    <source>
        <dbReference type="ARBA" id="ARBA00022679"/>
    </source>
</evidence>
<dbReference type="Pfam" id="PF00583">
    <property type="entry name" value="Acetyltransf_1"/>
    <property type="match status" value="1"/>
</dbReference>
<keyword evidence="1 3" id="KW-0808">Transferase</keyword>
<dbReference type="Proteomes" id="UP000550787">
    <property type="component" value="Unassembled WGS sequence"/>
</dbReference>
<evidence type="ECO:0000313" key="3">
    <source>
        <dbReference type="EMBL" id="MBB2155587.1"/>
    </source>
</evidence>
<keyword evidence="2" id="KW-0012">Acyltransferase</keyword>
<dbReference type="AlphaFoldDB" id="A0A7W4FDC9"/>
<dbReference type="PANTHER" id="PTHR43877">
    <property type="entry name" value="AMINOALKYLPHOSPHONATE N-ACETYLTRANSFERASE-RELATED-RELATED"/>
    <property type="match status" value="1"/>
</dbReference>
<dbReference type="PANTHER" id="PTHR43877:SF2">
    <property type="entry name" value="AMINOALKYLPHOSPHONATE N-ACETYLTRANSFERASE-RELATED"/>
    <property type="match status" value="1"/>
</dbReference>
<comment type="caution">
    <text evidence="3">The sequence shown here is derived from an EMBL/GenBank/DDBJ whole genome shotgun (WGS) entry which is preliminary data.</text>
</comment>
<dbReference type="InterPro" id="IPR016181">
    <property type="entry name" value="Acyl_CoA_acyltransferase"/>
</dbReference>
<gene>
    <name evidence="3" type="ORF">HLH33_04575</name>
</gene>
<protein>
    <submittedName>
        <fullName evidence="3">GNAT family N-acetyltransferase</fullName>
    </submittedName>
</protein>
<dbReference type="SUPFAM" id="SSF55729">
    <property type="entry name" value="Acyl-CoA N-acyltransferases (Nat)"/>
    <property type="match status" value="1"/>
</dbReference>
<accession>A0A7W4FDC9</accession>
<dbReference type="GO" id="GO:0016747">
    <property type="term" value="F:acyltransferase activity, transferring groups other than amino-acyl groups"/>
    <property type="evidence" value="ECO:0007669"/>
    <property type="project" value="InterPro"/>
</dbReference>
<dbReference type="InterPro" id="IPR000182">
    <property type="entry name" value="GNAT_dom"/>
</dbReference>
<dbReference type="RefSeq" id="WP_012224648.1">
    <property type="nucleotide sequence ID" value="NZ_JABEQG010000005.1"/>
</dbReference>
<sequence>MNPSPSNPSSGPVIHAAGPYVGGLLAALHHDAFPPGDRWDRPAMDTLLGLPGVIVGLGRTDCASVPQGFVMGRVAADEAEILTLAVSGAARRQGLGRALLDWLGAQAVTRGARRLVLEVSDRNQAARALYGAAGFAEIGRRRAYYADGADAFVLARALDDAMPTAS</sequence>
<dbReference type="OMA" id="FDECELL"/>
<dbReference type="PROSITE" id="PS51186">
    <property type="entry name" value="GNAT"/>
    <property type="match status" value="1"/>
</dbReference>
<evidence type="ECO:0000313" key="4">
    <source>
        <dbReference type="Proteomes" id="UP000550787"/>
    </source>
</evidence>
<name>A0A7W4FDC9_GLUDI</name>
<organism evidence="3 4">
    <name type="scientific">Gluconacetobacter diazotrophicus</name>
    <name type="common">Acetobacter diazotrophicus</name>
    <dbReference type="NCBI Taxonomy" id="33996"/>
    <lineage>
        <taxon>Bacteria</taxon>
        <taxon>Pseudomonadati</taxon>
        <taxon>Pseudomonadota</taxon>
        <taxon>Alphaproteobacteria</taxon>
        <taxon>Acetobacterales</taxon>
        <taxon>Acetobacteraceae</taxon>
        <taxon>Gluconacetobacter</taxon>
    </lineage>
</organism>
<dbReference type="EMBL" id="JABEQG010000005">
    <property type="protein sequence ID" value="MBB2155587.1"/>
    <property type="molecule type" value="Genomic_DNA"/>
</dbReference>